<evidence type="ECO:0000313" key="10">
    <source>
        <dbReference type="EMBL" id="MBF1128952.1"/>
    </source>
</evidence>
<dbReference type="Proteomes" id="UP000757890">
    <property type="component" value="Unassembled WGS sequence"/>
</dbReference>
<accession>A0A930B927</accession>
<dbReference type="Gene3D" id="2.40.50.100">
    <property type="match status" value="1"/>
</dbReference>
<feature type="domain" description="CusB-like beta-barrel" evidence="9">
    <location>
        <begin position="246"/>
        <end position="329"/>
    </location>
</feature>
<name>A0A930B927_9FIRM</name>
<evidence type="ECO:0000259" key="9">
    <source>
        <dbReference type="Pfam" id="PF25954"/>
    </source>
</evidence>
<evidence type="ECO:0000256" key="5">
    <source>
        <dbReference type="ARBA" id="ARBA00023054"/>
    </source>
</evidence>
<keyword evidence="5 6" id="KW-0175">Coiled coil</keyword>
<dbReference type="Pfam" id="PF25954">
    <property type="entry name" value="Beta-barrel_RND_2"/>
    <property type="match status" value="1"/>
</dbReference>
<dbReference type="InterPro" id="IPR058792">
    <property type="entry name" value="Beta-barrel_RND_2"/>
</dbReference>
<dbReference type="Gene3D" id="2.40.30.170">
    <property type="match status" value="1"/>
</dbReference>
<dbReference type="InterPro" id="IPR059052">
    <property type="entry name" value="HH_YbhG-like"/>
</dbReference>
<dbReference type="Pfam" id="PF25881">
    <property type="entry name" value="HH_YBHG"/>
    <property type="match status" value="1"/>
</dbReference>
<keyword evidence="3" id="KW-0732">Signal</keyword>
<dbReference type="EMBL" id="JABZMK010000006">
    <property type="protein sequence ID" value="MBF1128952.1"/>
    <property type="molecule type" value="Genomic_DNA"/>
</dbReference>
<keyword evidence="7" id="KW-0472">Membrane</keyword>
<feature type="coiled-coil region" evidence="6">
    <location>
        <begin position="124"/>
        <end position="172"/>
    </location>
</feature>
<dbReference type="SUPFAM" id="SSF111369">
    <property type="entry name" value="HlyD-like secretion proteins"/>
    <property type="match status" value="3"/>
</dbReference>
<sequence length="329" mass="35992">MEWLGRNRKSVIIAVVLVIAFAAGYFFYKSRNAEQGRLILYGNVDIRQISLAFNSNGRIEEMLKEEGDAVKAGDVLARLDTRPLELAIAQKKAAIAQQEAVVAKLHNGSRPEEITQAAAQVESLAAAENNARAYYRRMASLLADGAVSRQSADDAEARWKAAAANLENAKAALSLTNKGFRDEDIAAAEAQLSALKAGLGNDLYNLSQATLVAPQNGVIRSRLMETGDMASAAKPVYLIGLSSPKWIRAYVPESRLGELREGMEAKVYVDSFPDEAIKGQVGYISDTAEFTPKSVQTEELRTSLLYEVRIFVDDEENRLRMGMPATVKF</sequence>
<dbReference type="PANTHER" id="PTHR32347">
    <property type="entry name" value="EFFLUX SYSTEM COMPONENT YKNX-RELATED"/>
    <property type="match status" value="1"/>
</dbReference>
<keyword evidence="4" id="KW-0574">Periplasm</keyword>
<evidence type="ECO:0000256" key="6">
    <source>
        <dbReference type="SAM" id="Coils"/>
    </source>
</evidence>
<dbReference type="PRINTS" id="PR01490">
    <property type="entry name" value="RTXTOXIND"/>
</dbReference>
<dbReference type="InterPro" id="IPR050465">
    <property type="entry name" value="UPF0194_transport"/>
</dbReference>
<evidence type="ECO:0000313" key="11">
    <source>
        <dbReference type="Proteomes" id="UP000757890"/>
    </source>
</evidence>
<feature type="domain" description="YbhG-like alpha-helical hairpin" evidence="8">
    <location>
        <begin position="79"/>
        <end position="199"/>
    </location>
</feature>
<protein>
    <submittedName>
        <fullName evidence="10">Efflux RND transporter periplasmic adaptor subunit</fullName>
    </submittedName>
</protein>
<dbReference type="AlphaFoldDB" id="A0A930B927"/>
<dbReference type="Gene3D" id="1.10.287.470">
    <property type="entry name" value="Helix hairpin bin"/>
    <property type="match status" value="1"/>
</dbReference>
<proteinExistence type="inferred from homology"/>
<evidence type="ECO:0000259" key="8">
    <source>
        <dbReference type="Pfam" id="PF25881"/>
    </source>
</evidence>
<organism evidence="10 11">
    <name type="scientific">Dialister invisus</name>
    <dbReference type="NCBI Taxonomy" id="218538"/>
    <lineage>
        <taxon>Bacteria</taxon>
        <taxon>Bacillati</taxon>
        <taxon>Bacillota</taxon>
        <taxon>Negativicutes</taxon>
        <taxon>Veillonellales</taxon>
        <taxon>Veillonellaceae</taxon>
        <taxon>Dialister</taxon>
    </lineage>
</organism>
<comment type="caution">
    <text evidence="10">The sequence shown here is derived from an EMBL/GenBank/DDBJ whole genome shotgun (WGS) entry which is preliminary data.</text>
</comment>
<evidence type="ECO:0000256" key="7">
    <source>
        <dbReference type="SAM" id="Phobius"/>
    </source>
</evidence>
<evidence type="ECO:0000256" key="3">
    <source>
        <dbReference type="ARBA" id="ARBA00022729"/>
    </source>
</evidence>
<comment type="similarity">
    <text evidence="2">Belongs to the UPF0194 family.</text>
</comment>
<keyword evidence="7" id="KW-0812">Transmembrane</keyword>
<dbReference type="PANTHER" id="PTHR32347:SF29">
    <property type="entry name" value="UPF0194 MEMBRANE PROTEIN YBHG"/>
    <property type="match status" value="1"/>
</dbReference>
<comment type="subcellular location">
    <subcellularLocation>
        <location evidence="1">Periplasm</location>
    </subcellularLocation>
</comment>
<evidence type="ECO:0000256" key="4">
    <source>
        <dbReference type="ARBA" id="ARBA00022764"/>
    </source>
</evidence>
<keyword evidence="7" id="KW-1133">Transmembrane helix</keyword>
<dbReference type="GO" id="GO:0042597">
    <property type="term" value="C:periplasmic space"/>
    <property type="evidence" value="ECO:0007669"/>
    <property type="project" value="UniProtKB-SubCell"/>
</dbReference>
<evidence type="ECO:0000256" key="1">
    <source>
        <dbReference type="ARBA" id="ARBA00004418"/>
    </source>
</evidence>
<reference evidence="10" key="1">
    <citation type="submission" date="2020-04" db="EMBL/GenBank/DDBJ databases">
        <title>Deep metagenomics examines the oral microbiome during advanced dental caries in children, revealing novel taxa and co-occurrences with host molecules.</title>
        <authorList>
            <person name="Baker J.L."/>
            <person name="Morton J.T."/>
            <person name="Dinis M."/>
            <person name="Alvarez R."/>
            <person name="Tran N.C."/>
            <person name="Knight R."/>
            <person name="Edlund A."/>
        </authorList>
    </citation>
    <scope>NUCLEOTIDE SEQUENCE</scope>
    <source>
        <strain evidence="10">JCVI_32_bin.14</strain>
    </source>
</reference>
<feature type="transmembrane region" description="Helical" evidence="7">
    <location>
        <begin position="12"/>
        <end position="28"/>
    </location>
</feature>
<evidence type="ECO:0000256" key="2">
    <source>
        <dbReference type="ARBA" id="ARBA00010602"/>
    </source>
</evidence>
<gene>
    <name evidence="10" type="ORF">HXL70_02775</name>
</gene>